<gene>
    <name evidence="3" type="ORF">LCOR_02234.1</name>
</gene>
<comment type="caution">
    <text evidence="3">The sequence shown here is derived from an EMBL/GenBank/DDBJ whole genome shotgun (WGS) entry which is preliminary data.</text>
</comment>
<dbReference type="Proteomes" id="UP000027586">
    <property type="component" value="Unassembled WGS sequence"/>
</dbReference>
<feature type="compositionally biased region" description="Basic and acidic residues" evidence="1">
    <location>
        <begin position="310"/>
        <end position="322"/>
    </location>
</feature>
<organism evidence="3 4">
    <name type="scientific">Lichtheimia corymbifera JMRC:FSU:9682</name>
    <dbReference type="NCBI Taxonomy" id="1263082"/>
    <lineage>
        <taxon>Eukaryota</taxon>
        <taxon>Fungi</taxon>
        <taxon>Fungi incertae sedis</taxon>
        <taxon>Mucoromycota</taxon>
        <taxon>Mucoromycotina</taxon>
        <taxon>Mucoromycetes</taxon>
        <taxon>Mucorales</taxon>
        <taxon>Lichtheimiaceae</taxon>
        <taxon>Lichtheimia</taxon>
    </lineage>
</organism>
<accession>A0A068RNL4</accession>
<protein>
    <recommendedName>
        <fullName evidence="5">Protein BIG1</fullName>
    </recommendedName>
</protein>
<feature type="region of interest" description="Disordered" evidence="1">
    <location>
        <begin position="299"/>
        <end position="322"/>
    </location>
</feature>
<evidence type="ECO:0008006" key="5">
    <source>
        <dbReference type="Google" id="ProtNLM"/>
    </source>
</evidence>
<dbReference type="AlphaFoldDB" id="A0A068RNL4"/>
<evidence type="ECO:0000256" key="1">
    <source>
        <dbReference type="SAM" id="MobiDB-lite"/>
    </source>
</evidence>
<feature type="signal peptide" evidence="2">
    <location>
        <begin position="1"/>
        <end position="20"/>
    </location>
</feature>
<feature type="region of interest" description="Disordered" evidence="1">
    <location>
        <begin position="206"/>
        <end position="226"/>
    </location>
</feature>
<dbReference type="OrthoDB" id="5561232at2759"/>
<keyword evidence="2" id="KW-0732">Signal</keyword>
<evidence type="ECO:0000313" key="3">
    <source>
        <dbReference type="EMBL" id="CDH50521.1"/>
    </source>
</evidence>
<feature type="chain" id="PRO_5001655323" description="Protein BIG1" evidence="2">
    <location>
        <begin position="21"/>
        <end position="322"/>
    </location>
</feature>
<evidence type="ECO:0000256" key="2">
    <source>
        <dbReference type="SAM" id="SignalP"/>
    </source>
</evidence>
<evidence type="ECO:0000313" key="4">
    <source>
        <dbReference type="Proteomes" id="UP000027586"/>
    </source>
</evidence>
<dbReference type="EMBL" id="CBTN010000007">
    <property type="protein sequence ID" value="CDH50521.1"/>
    <property type="molecule type" value="Genomic_DNA"/>
</dbReference>
<name>A0A068RNL4_9FUNG</name>
<reference evidence="3" key="1">
    <citation type="submission" date="2013-08" db="EMBL/GenBank/DDBJ databases">
        <title>Gene expansion shapes genome architecture in the human pathogen Lichtheimia corymbifera: an evolutionary genomics analysis in the ancient terrestrial Mucorales (Mucoromycotina).</title>
        <authorList>
            <person name="Schwartze V.U."/>
            <person name="Winter S."/>
            <person name="Shelest E."/>
            <person name="Marcet-Houben M."/>
            <person name="Horn F."/>
            <person name="Wehner S."/>
            <person name="Hoffmann K."/>
            <person name="Riege K."/>
            <person name="Sammeth M."/>
            <person name="Nowrousian M."/>
            <person name="Valiante V."/>
            <person name="Linde J."/>
            <person name="Jacobsen I.D."/>
            <person name="Marz M."/>
            <person name="Brakhage A.A."/>
            <person name="Gabaldon T."/>
            <person name="Bocker S."/>
            <person name="Voigt K."/>
        </authorList>
    </citation>
    <scope>NUCLEOTIDE SEQUENCE [LARGE SCALE GENOMIC DNA]</scope>
    <source>
        <strain evidence="3">FSU 9682</strain>
    </source>
</reference>
<dbReference type="VEuPathDB" id="FungiDB:LCOR_02234.1"/>
<feature type="compositionally biased region" description="Basic and acidic residues" evidence="1">
    <location>
        <begin position="211"/>
        <end position="226"/>
    </location>
</feature>
<proteinExistence type="predicted"/>
<keyword evidence="4" id="KW-1185">Reference proteome</keyword>
<sequence>MRLSKVTSLVSLAFVGAAIAAPLQDLSTTSIDVTGAPANVKGDEHLYVTVTRTDDLVDDDGSLLAERVMAVRVSFDVIENQLHCNGVPVDVGVSNVQVEAAVAPNPEKLTIASEEEAAILEDTFDVGLANVEVHATLLDEIKLDDGTTFRRMAIEERITEINGEQVVQTNAGQQILDVFDNGKVERWAVDPLTGFLLPGPAMIAEEEGDQTQEKQQHDDMSSEPHDIAQQAPNMIPEHAGQKGCASALVDPMVTWWNEQSTAVRGMITGGVCAFFLAIAMVIRQIMVSAHDEYKPIALSDKEDEQIWSTTEKKDEEKQPFLS</sequence>